<evidence type="ECO:0000256" key="1">
    <source>
        <dbReference type="SAM" id="MobiDB-lite"/>
    </source>
</evidence>
<evidence type="ECO:0000256" key="2">
    <source>
        <dbReference type="SAM" id="Phobius"/>
    </source>
</evidence>
<gene>
    <name evidence="3" type="ORF">PBIL07802_LOCUS7209</name>
</gene>
<reference evidence="3" key="1">
    <citation type="submission" date="2021-01" db="EMBL/GenBank/DDBJ databases">
        <authorList>
            <person name="Corre E."/>
            <person name="Pelletier E."/>
            <person name="Niang G."/>
            <person name="Scheremetjew M."/>
            <person name="Finn R."/>
            <person name="Kale V."/>
            <person name="Holt S."/>
            <person name="Cochrane G."/>
            <person name="Meng A."/>
            <person name="Brown T."/>
            <person name="Cohen L."/>
        </authorList>
    </citation>
    <scope>NUCLEOTIDE SEQUENCE</scope>
    <source>
        <strain evidence="3">NIES-2562</strain>
    </source>
</reference>
<accession>A0A7S3D3V9</accession>
<evidence type="ECO:0000313" key="3">
    <source>
        <dbReference type="EMBL" id="CAE0245029.1"/>
    </source>
</evidence>
<dbReference type="AlphaFoldDB" id="A0A7S3D3V9"/>
<dbReference type="EMBL" id="HBIB01011145">
    <property type="protein sequence ID" value="CAE0245029.1"/>
    <property type="molecule type" value="Transcribed_RNA"/>
</dbReference>
<proteinExistence type="predicted"/>
<keyword evidence="2" id="KW-0472">Membrane</keyword>
<sequence length="235" mass="26309">MKGKEVEEVVEGGGVGGGFKLTDEQEKVVEEVLAKEYGEEEPCSEAERGEKPEESKVNICVPLGDGYLPTDEEVERISDIDKQLDRFFKVREQGRGTLAGGEEEVLFSCRSSVSAEMDGSHSRYAPITTARSNREDAQHFEKIMRKTNITVGGKVDFLRQIRLEKEERERLEKVSKVQRNACLCDTYTFRLSALLLVALLVGVGCCFFLPHTTFSAFLQPLLSHRRSTPACAKLQ</sequence>
<feature type="transmembrane region" description="Helical" evidence="2">
    <location>
        <begin position="187"/>
        <end position="209"/>
    </location>
</feature>
<name>A0A7S3D3V9_9EUKA</name>
<keyword evidence="2" id="KW-1133">Transmembrane helix</keyword>
<organism evidence="3">
    <name type="scientific">Palpitomonas bilix</name>
    <dbReference type="NCBI Taxonomy" id="652834"/>
    <lineage>
        <taxon>Eukaryota</taxon>
        <taxon>Eukaryota incertae sedis</taxon>
    </lineage>
</organism>
<keyword evidence="2" id="KW-0812">Transmembrane</keyword>
<protein>
    <submittedName>
        <fullName evidence="3">Uncharacterized protein</fullName>
    </submittedName>
</protein>
<feature type="region of interest" description="Disordered" evidence="1">
    <location>
        <begin position="1"/>
        <end position="21"/>
    </location>
</feature>